<feature type="domain" description="PucR C-terminal helix-turn-helix" evidence="3">
    <location>
        <begin position="413"/>
        <end position="471"/>
    </location>
</feature>
<evidence type="ECO:0000313" key="6">
    <source>
        <dbReference type="Proteomes" id="UP001230426"/>
    </source>
</evidence>
<comment type="caution">
    <text evidence="5">The sequence shown here is derived from an EMBL/GenBank/DDBJ whole genome shotgun (WGS) entry which is preliminary data.</text>
</comment>
<sequence>MMDRLLGAPGLDGLRHLAGPLAARRVVHVRLAEDLRDLVRQPPGSMIVLTGAATRQAAGYRLDVAIRDAAAASAAALVLTSFDAPLPATATALAERGALALLAFTGDLAELAVAAERALSGPAADALARAEAATSAVLRAGGDPDRIAEAASQALGVPVRTDGAVFSADLPADPPDAPPTGSASPQGHLARAVRLVLGVAALAASGGQSDDHPVRSRSQLLTELLIAPEEQAFRLATRARALGLAVDSWHIALRVEPTALAGTDRYAVLDAVGPVAARLLRSAGGPDWHLARADDALIVIRTQQLDPGRDGLRAAVADAGWLLSRLGDRFPGAGLRCGVSGAHRGPLGLRASALEARTALLRNPAAASPVTAHDVAGLDRMLVEWYSSDAARQAVQELLAPLLALGPKRAEPLVRTLQSYLDHQGSPARVAEELHLHRNAVSQRIRRIEDLLHTDLGDPQQRLALQLACRAARI</sequence>
<evidence type="ECO:0000313" key="5">
    <source>
        <dbReference type="EMBL" id="MDP9862305.1"/>
    </source>
</evidence>
<dbReference type="InterPro" id="IPR041522">
    <property type="entry name" value="CdaR_GGDEF"/>
</dbReference>
<dbReference type="Gene3D" id="1.10.10.2840">
    <property type="entry name" value="PucR C-terminal helix-turn-helix domain"/>
    <property type="match status" value="1"/>
</dbReference>
<comment type="similarity">
    <text evidence="1">Belongs to the CdaR family.</text>
</comment>
<dbReference type="InterPro" id="IPR042070">
    <property type="entry name" value="PucR_C-HTH_sf"/>
</dbReference>
<keyword evidence="6" id="KW-1185">Reference proteome</keyword>
<feature type="region of interest" description="Disordered" evidence="2">
    <location>
        <begin position="166"/>
        <end position="186"/>
    </location>
</feature>
<name>A0ABT9QZ97_9ACTN</name>
<evidence type="ECO:0000259" key="4">
    <source>
        <dbReference type="Pfam" id="PF17853"/>
    </source>
</evidence>
<evidence type="ECO:0000256" key="1">
    <source>
        <dbReference type="ARBA" id="ARBA00006754"/>
    </source>
</evidence>
<reference evidence="5 6" key="1">
    <citation type="submission" date="2023-07" db="EMBL/GenBank/DDBJ databases">
        <title>Sequencing the genomes of 1000 actinobacteria strains.</title>
        <authorList>
            <person name="Klenk H.-P."/>
        </authorList>
    </citation>
    <scope>NUCLEOTIDE SEQUENCE [LARGE SCALE GENOMIC DNA]</scope>
    <source>
        <strain evidence="5 6">DSM 44109</strain>
    </source>
</reference>
<dbReference type="PANTHER" id="PTHR33744:SF1">
    <property type="entry name" value="DNA-BINDING TRANSCRIPTIONAL ACTIVATOR ADER"/>
    <property type="match status" value="1"/>
</dbReference>
<accession>A0ABT9QZ97</accession>
<proteinExistence type="inferred from homology"/>
<dbReference type="InterPro" id="IPR051448">
    <property type="entry name" value="CdaR-like_regulators"/>
</dbReference>
<protein>
    <submittedName>
        <fullName evidence="5">Sugar diacid utilization regulator</fullName>
    </submittedName>
</protein>
<dbReference type="Pfam" id="PF17853">
    <property type="entry name" value="GGDEF_2"/>
    <property type="match status" value="1"/>
</dbReference>
<dbReference type="Pfam" id="PF13556">
    <property type="entry name" value="HTH_30"/>
    <property type="match status" value="1"/>
</dbReference>
<feature type="domain" description="CdaR GGDEF-like" evidence="4">
    <location>
        <begin position="234"/>
        <end position="360"/>
    </location>
</feature>
<evidence type="ECO:0000259" key="3">
    <source>
        <dbReference type="Pfam" id="PF13556"/>
    </source>
</evidence>
<gene>
    <name evidence="5" type="ORF">J2S55_001564</name>
</gene>
<dbReference type="EMBL" id="JAUSRB010000001">
    <property type="protein sequence ID" value="MDP9862305.1"/>
    <property type="molecule type" value="Genomic_DNA"/>
</dbReference>
<dbReference type="Proteomes" id="UP001230426">
    <property type="component" value="Unassembled WGS sequence"/>
</dbReference>
<organism evidence="5 6">
    <name type="scientific">Streptosporangium brasiliense</name>
    <dbReference type="NCBI Taxonomy" id="47480"/>
    <lineage>
        <taxon>Bacteria</taxon>
        <taxon>Bacillati</taxon>
        <taxon>Actinomycetota</taxon>
        <taxon>Actinomycetes</taxon>
        <taxon>Streptosporangiales</taxon>
        <taxon>Streptosporangiaceae</taxon>
        <taxon>Streptosporangium</taxon>
    </lineage>
</organism>
<dbReference type="InterPro" id="IPR025736">
    <property type="entry name" value="PucR_C-HTH_dom"/>
</dbReference>
<evidence type="ECO:0000256" key="2">
    <source>
        <dbReference type="SAM" id="MobiDB-lite"/>
    </source>
</evidence>
<dbReference type="PANTHER" id="PTHR33744">
    <property type="entry name" value="CARBOHYDRATE DIACID REGULATOR"/>
    <property type="match status" value="1"/>
</dbReference>